<dbReference type="InterPro" id="IPR006640">
    <property type="entry name" value="SprT-like_domain"/>
</dbReference>
<dbReference type="GO" id="GO:0006950">
    <property type="term" value="P:response to stress"/>
    <property type="evidence" value="ECO:0007669"/>
    <property type="project" value="UniProtKB-ARBA"/>
</dbReference>
<dbReference type="AlphaFoldDB" id="A0A5C3QY48"/>
<feature type="domain" description="SprT-like" evidence="2">
    <location>
        <begin position="203"/>
        <end position="362"/>
    </location>
</feature>
<protein>
    <submittedName>
        <fullName evidence="3">SprT-like family-domain-containing protein</fullName>
    </submittedName>
</protein>
<dbReference type="EMBL" id="ML178815">
    <property type="protein sequence ID" value="TFL06278.1"/>
    <property type="molecule type" value="Genomic_DNA"/>
</dbReference>
<dbReference type="Proteomes" id="UP000305067">
    <property type="component" value="Unassembled WGS sequence"/>
</dbReference>
<gene>
    <name evidence="3" type="ORF">BDV98DRAFT_600343</name>
</gene>
<evidence type="ECO:0000256" key="1">
    <source>
        <dbReference type="SAM" id="MobiDB-lite"/>
    </source>
</evidence>
<proteinExistence type="predicted"/>
<feature type="compositionally biased region" description="Acidic residues" evidence="1">
    <location>
        <begin position="26"/>
        <end position="41"/>
    </location>
</feature>
<keyword evidence="4" id="KW-1185">Reference proteome</keyword>
<feature type="region of interest" description="Disordered" evidence="1">
    <location>
        <begin position="368"/>
        <end position="388"/>
    </location>
</feature>
<dbReference type="Pfam" id="PF10263">
    <property type="entry name" value="SprT-like"/>
    <property type="match status" value="1"/>
</dbReference>
<sequence length="424" mass="47292">MPPTSTYADEALHSPRNQEASGSALVDDEDVIEISSDESDASPDRTYLPPNSTNRGRTAAATKSSGRNRIKRVISSSEEIIELDSSPERDPPPARNKSQPSAPTRPPLESAADDAFLYLNDPPGSHKPFRLPGAPATPRAARLKEPAPSTPKSRVLDLKSDDLDNESVTNVGTPSKITPAKAKRTPRQPTKKARAEADFQHRKEYAQSLFVELNKQVFGDRLPSNTQLVWNKRLLTTAGRAKFLRSNDKPESSSIELADKILDCEERIRNTLSHEMCHLACWIIDEDITEQHGRLFKSWTHRVMKYRPEITIDTRHSYEIKYKYEWRCDVEACGRVYGRFTKSINPEACVCGVCKVGKLQPMFTTRKRATPAKPSGLQGLNKSLDSSRSRLETPVPLVDLDELSNESDSDVQILADAFGKIVTI</sequence>
<feature type="compositionally biased region" description="Polar residues" evidence="1">
    <location>
        <begin position="166"/>
        <end position="176"/>
    </location>
</feature>
<dbReference type="STRING" id="1884261.A0A5C3QY48"/>
<accession>A0A5C3QY48</accession>
<dbReference type="PANTHER" id="PTHR23099">
    <property type="entry name" value="TRANSCRIPTIONAL REGULATOR"/>
    <property type="match status" value="1"/>
</dbReference>
<dbReference type="OrthoDB" id="20772at2759"/>
<organism evidence="3 4">
    <name type="scientific">Pterulicium gracile</name>
    <dbReference type="NCBI Taxonomy" id="1884261"/>
    <lineage>
        <taxon>Eukaryota</taxon>
        <taxon>Fungi</taxon>
        <taxon>Dikarya</taxon>
        <taxon>Basidiomycota</taxon>
        <taxon>Agaricomycotina</taxon>
        <taxon>Agaricomycetes</taxon>
        <taxon>Agaricomycetidae</taxon>
        <taxon>Agaricales</taxon>
        <taxon>Pleurotineae</taxon>
        <taxon>Pterulaceae</taxon>
        <taxon>Pterulicium</taxon>
    </lineage>
</organism>
<feature type="compositionally biased region" description="Basic residues" evidence="1">
    <location>
        <begin position="181"/>
        <end position="192"/>
    </location>
</feature>
<feature type="compositionally biased region" description="Polar residues" evidence="1">
    <location>
        <begin position="49"/>
        <end position="65"/>
    </location>
</feature>
<evidence type="ECO:0000259" key="2">
    <source>
        <dbReference type="SMART" id="SM00731"/>
    </source>
</evidence>
<dbReference type="PANTHER" id="PTHR23099:SF0">
    <property type="entry name" value="GERM CELL NUCLEAR ACIDIC PROTEIN"/>
    <property type="match status" value="1"/>
</dbReference>
<evidence type="ECO:0000313" key="3">
    <source>
        <dbReference type="EMBL" id="TFL06278.1"/>
    </source>
</evidence>
<dbReference type="SMART" id="SM00731">
    <property type="entry name" value="SprT"/>
    <property type="match status" value="1"/>
</dbReference>
<evidence type="ECO:0000313" key="4">
    <source>
        <dbReference type="Proteomes" id="UP000305067"/>
    </source>
</evidence>
<name>A0A5C3QY48_9AGAR</name>
<reference evidence="3 4" key="1">
    <citation type="journal article" date="2019" name="Nat. Ecol. Evol.">
        <title>Megaphylogeny resolves global patterns of mushroom evolution.</title>
        <authorList>
            <person name="Varga T."/>
            <person name="Krizsan K."/>
            <person name="Foldi C."/>
            <person name="Dima B."/>
            <person name="Sanchez-Garcia M."/>
            <person name="Sanchez-Ramirez S."/>
            <person name="Szollosi G.J."/>
            <person name="Szarkandi J.G."/>
            <person name="Papp V."/>
            <person name="Albert L."/>
            <person name="Andreopoulos W."/>
            <person name="Angelini C."/>
            <person name="Antonin V."/>
            <person name="Barry K.W."/>
            <person name="Bougher N.L."/>
            <person name="Buchanan P."/>
            <person name="Buyck B."/>
            <person name="Bense V."/>
            <person name="Catcheside P."/>
            <person name="Chovatia M."/>
            <person name="Cooper J."/>
            <person name="Damon W."/>
            <person name="Desjardin D."/>
            <person name="Finy P."/>
            <person name="Geml J."/>
            <person name="Haridas S."/>
            <person name="Hughes K."/>
            <person name="Justo A."/>
            <person name="Karasinski D."/>
            <person name="Kautmanova I."/>
            <person name="Kiss B."/>
            <person name="Kocsube S."/>
            <person name="Kotiranta H."/>
            <person name="LaButti K.M."/>
            <person name="Lechner B.E."/>
            <person name="Liimatainen K."/>
            <person name="Lipzen A."/>
            <person name="Lukacs Z."/>
            <person name="Mihaltcheva S."/>
            <person name="Morgado L.N."/>
            <person name="Niskanen T."/>
            <person name="Noordeloos M.E."/>
            <person name="Ohm R.A."/>
            <person name="Ortiz-Santana B."/>
            <person name="Ovrebo C."/>
            <person name="Racz N."/>
            <person name="Riley R."/>
            <person name="Savchenko A."/>
            <person name="Shiryaev A."/>
            <person name="Soop K."/>
            <person name="Spirin V."/>
            <person name="Szebenyi C."/>
            <person name="Tomsovsky M."/>
            <person name="Tulloss R.E."/>
            <person name="Uehling J."/>
            <person name="Grigoriev I.V."/>
            <person name="Vagvolgyi C."/>
            <person name="Papp T."/>
            <person name="Martin F.M."/>
            <person name="Miettinen O."/>
            <person name="Hibbett D.S."/>
            <person name="Nagy L.G."/>
        </authorList>
    </citation>
    <scope>NUCLEOTIDE SEQUENCE [LARGE SCALE GENOMIC DNA]</scope>
    <source>
        <strain evidence="3 4">CBS 309.79</strain>
    </source>
</reference>
<dbReference type="GO" id="GO:0005634">
    <property type="term" value="C:nucleus"/>
    <property type="evidence" value="ECO:0007669"/>
    <property type="project" value="TreeGrafter"/>
</dbReference>
<feature type="region of interest" description="Disordered" evidence="1">
    <location>
        <begin position="1"/>
        <end position="197"/>
    </location>
</feature>